<organism evidence="1 2">
    <name type="scientific">Crossiella cryophila</name>
    <dbReference type="NCBI Taxonomy" id="43355"/>
    <lineage>
        <taxon>Bacteria</taxon>
        <taxon>Bacillati</taxon>
        <taxon>Actinomycetota</taxon>
        <taxon>Actinomycetes</taxon>
        <taxon>Pseudonocardiales</taxon>
        <taxon>Pseudonocardiaceae</taxon>
        <taxon>Crossiella</taxon>
    </lineage>
</organism>
<dbReference type="Proteomes" id="UP000533598">
    <property type="component" value="Unassembled WGS sequence"/>
</dbReference>
<proteinExistence type="predicted"/>
<sequence length="162" mass="17019">MSFEKADPEELGRREFLAVCVRDELAAAGLPVVPKTLASDLHPGAEVSVDPGQDAAGGVHVEWTVSPRLAHVGRRAVTSGRLDDPVVGYAYKIGEAMATAMTAILRNAGYTVAPSRDEYRINGIQVTAGPPLGSEPVWALTEEELRITASPANQADNAGNTG</sequence>
<dbReference type="AlphaFoldDB" id="A0A7W7FQP1"/>
<accession>A0A7W7FQP1</accession>
<reference evidence="1 2" key="1">
    <citation type="submission" date="2020-08" db="EMBL/GenBank/DDBJ databases">
        <title>Sequencing the genomes of 1000 actinobacteria strains.</title>
        <authorList>
            <person name="Klenk H.-P."/>
        </authorList>
    </citation>
    <scope>NUCLEOTIDE SEQUENCE [LARGE SCALE GENOMIC DNA]</scope>
    <source>
        <strain evidence="1 2">DSM 44230</strain>
    </source>
</reference>
<protein>
    <submittedName>
        <fullName evidence="1">Uncharacterized protein</fullName>
    </submittedName>
</protein>
<dbReference type="EMBL" id="JACHMH010000001">
    <property type="protein sequence ID" value="MBB4675171.1"/>
    <property type="molecule type" value="Genomic_DNA"/>
</dbReference>
<gene>
    <name evidence="1" type="ORF">HNR67_001289</name>
</gene>
<evidence type="ECO:0000313" key="1">
    <source>
        <dbReference type="EMBL" id="MBB4675171.1"/>
    </source>
</evidence>
<comment type="caution">
    <text evidence="1">The sequence shown here is derived from an EMBL/GenBank/DDBJ whole genome shotgun (WGS) entry which is preliminary data.</text>
</comment>
<keyword evidence="2" id="KW-1185">Reference proteome</keyword>
<evidence type="ECO:0000313" key="2">
    <source>
        <dbReference type="Proteomes" id="UP000533598"/>
    </source>
</evidence>
<dbReference type="RefSeq" id="WP_185001188.1">
    <property type="nucleotide sequence ID" value="NZ_BAAAUI010000026.1"/>
</dbReference>
<name>A0A7W7FQP1_9PSEU</name>